<feature type="domain" description="Leucine-rich repeat-containing N-terminal plant-type" evidence="14">
    <location>
        <begin position="30"/>
        <end position="75"/>
    </location>
</feature>
<dbReference type="Gene3D" id="3.80.10.10">
    <property type="entry name" value="Ribonuclease Inhibitor"/>
    <property type="match status" value="10"/>
</dbReference>
<comment type="caution">
    <text evidence="15">The sequence shown here is derived from an EMBL/GenBank/DDBJ whole genome shotgun (WGS) entry which is preliminary data.</text>
</comment>
<keyword evidence="16" id="KW-1185">Reference proteome</keyword>
<keyword evidence="11" id="KW-0325">Glycoprotein</keyword>
<organism evidence="15 16">
    <name type="scientific">Brassica carinata</name>
    <name type="common">Ethiopian mustard</name>
    <name type="synonym">Abyssinian cabbage</name>
    <dbReference type="NCBI Taxonomy" id="52824"/>
    <lineage>
        <taxon>Eukaryota</taxon>
        <taxon>Viridiplantae</taxon>
        <taxon>Streptophyta</taxon>
        <taxon>Embryophyta</taxon>
        <taxon>Tracheophyta</taxon>
        <taxon>Spermatophyta</taxon>
        <taxon>Magnoliopsida</taxon>
        <taxon>eudicotyledons</taxon>
        <taxon>Gunneridae</taxon>
        <taxon>Pentapetalae</taxon>
        <taxon>rosids</taxon>
        <taxon>malvids</taxon>
        <taxon>Brassicales</taxon>
        <taxon>Brassicaceae</taxon>
        <taxon>Brassiceae</taxon>
        <taxon>Brassica</taxon>
    </lineage>
</organism>
<dbReference type="SMART" id="SM00369">
    <property type="entry name" value="LRR_TYP"/>
    <property type="match status" value="16"/>
</dbReference>
<dbReference type="InterPro" id="IPR003591">
    <property type="entry name" value="Leu-rich_rpt_typical-subtyp"/>
</dbReference>
<dbReference type="OrthoDB" id="4691307at2759"/>
<dbReference type="InterPro" id="IPR013210">
    <property type="entry name" value="LRR_N_plant-typ"/>
</dbReference>
<evidence type="ECO:0000256" key="5">
    <source>
        <dbReference type="ARBA" id="ARBA00022692"/>
    </source>
</evidence>
<keyword evidence="5 12" id="KW-0812">Transmembrane</keyword>
<evidence type="ECO:0000256" key="7">
    <source>
        <dbReference type="ARBA" id="ARBA00022737"/>
    </source>
</evidence>
<evidence type="ECO:0000256" key="4">
    <source>
        <dbReference type="ARBA" id="ARBA00022614"/>
    </source>
</evidence>
<dbReference type="InterPro" id="IPR051502">
    <property type="entry name" value="RLP_Defense_Trigger"/>
</dbReference>
<dbReference type="InterPro" id="IPR032675">
    <property type="entry name" value="LRR_dom_sf"/>
</dbReference>
<keyword evidence="3" id="KW-1003">Cell membrane</keyword>
<dbReference type="SMART" id="SM00365">
    <property type="entry name" value="LRR_SD22"/>
    <property type="match status" value="12"/>
</dbReference>
<dbReference type="FunFam" id="3.80.10.10:FF:000111">
    <property type="entry name" value="LRR receptor-like serine/threonine-protein kinase ERECTA"/>
    <property type="match status" value="1"/>
</dbReference>
<evidence type="ECO:0000256" key="1">
    <source>
        <dbReference type="ARBA" id="ARBA00004251"/>
    </source>
</evidence>
<accession>A0A8X8AW86</accession>
<evidence type="ECO:0000256" key="10">
    <source>
        <dbReference type="ARBA" id="ARBA00023170"/>
    </source>
</evidence>
<evidence type="ECO:0000256" key="8">
    <source>
        <dbReference type="ARBA" id="ARBA00022989"/>
    </source>
</evidence>
<reference evidence="15 16" key="1">
    <citation type="submission" date="2020-02" db="EMBL/GenBank/DDBJ databases">
        <authorList>
            <person name="Ma Q."/>
            <person name="Huang Y."/>
            <person name="Song X."/>
            <person name="Pei D."/>
        </authorList>
    </citation>
    <scope>NUCLEOTIDE SEQUENCE [LARGE SCALE GENOMIC DNA]</scope>
    <source>
        <strain evidence="15">Sxm20200214</strain>
        <tissue evidence="15">Leaf</tissue>
    </source>
</reference>
<evidence type="ECO:0000313" key="15">
    <source>
        <dbReference type="EMBL" id="KAG2313283.1"/>
    </source>
</evidence>
<dbReference type="PANTHER" id="PTHR48062:SF74">
    <property type="entry name" value="LEUCINE-RICH REPEAT-CONTAINING N-TERMINAL PLANT-TYPE DOMAIN-CONTAINING PROTEIN"/>
    <property type="match status" value="1"/>
</dbReference>
<name>A0A8X8AW86_BRACI</name>
<keyword evidence="6 13" id="KW-0732">Signal</keyword>
<protein>
    <recommendedName>
        <fullName evidence="14">Leucine-rich repeat-containing N-terminal plant-type domain-containing protein</fullName>
    </recommendedName>
</protein>
<dbReference type="Pfam" id="PF13855">
    <property type="entry name" value="LRR_8"/>
    <property type="match status" value="5"/>
</dbReference>
<comment type="subcellular location">
    <subcellularLocation>
        <location evidence="1">Cell membrane</location>
        <topology evidence="1">Single-pass type I membrane protein</topology>
    </subcellularLocation>
</comment>
<dbReference type="Proteomes" id="UP000886595">
    <property type="component" value="Unassembled WGS sequence"/>
</dbReference>
<evidence type="ECO:0000256" key="11">
    <source>
        <dbReference type="ARBA" id="ARBA00023180"/>
    </source>
</evidence>
<proteinExistence type="inferred from homology"/>
<keyword evidence="10" id="KW-0675">Receptor</keyword>
<dbReference type="PANTHER" id="PTHR48062">
    <property type="entry name" value="RECEPTOR-LIKE PROTEIN 14"/>
    <property type="match status" value="1"/>
</dbReference>
<dbReference type="FunFam" id="3.80.10.10:FF:000095">
    <property type="entry name" value="LRR receptor-like serine/threonine-protein kinase GSO1"/>
    <property type="match status" value="1"/>
</dbReference>
<evidence type="ECO:0000256" key="2">
    <source>
        <dbReference type="ARBA" id="ARBA00009592"/>
    </source>
</evidence>
<feature type="transmembrane region" description="Helical" evidence="12">
    <location>
        <begin position="1812"/>
        <end position="1833"/>
    </location>
</feature>
<gene>
    <name evidence="15" type="ORF">Bca52824_024840</name>
</gene>
<evidence type="ECO:0000256" key="9">
    <source>
        <dbReference type="ARBA" id="ARBA00023136"/>
    </source>
</evidence>
<dbReference type="FunFam" id="3.80.10.10:FF:000213">
    <property type="entry name" value="Tyrosine-sulfated glycopeptide receptor 1"/>
    <property type="match status" value="1"/>
</dbReference>
<keyword evidence="7" id="KW-0677">Repeat</keyword>
<dbReference type="InterPro" id="IPR001611">
    <property type="entry name" value="Leu-rich_rpt"/>
</dbReference>
<evidence type="ECO:0000256" key="12">
    <source>
        <dbReference type="SAM" id="Phobius"/>
    </source>
</evidence>
<dbReference type="GO" id="GO:0005886">
    <property type="term" value="C:plasma membrane"/>
    <property type="evidence" value="ECO:0007669"/>
    <property type="project" value="UniProtKB-SubCell"/>
</dbReference>
<evidence type="ECO:0000256" key="13">
    <source>
        <dbReference type="SAM" id="SignalP"/>
    </source>
</evidence>
<keyword evidence="8 12" id="KW-1133">Transmembrane helix</keyword>
<keyword evidence="9 12" id="KW-0472">Membrane</keyword>
<dbReference type="EMBL" id="JAAMPC010000005">
    <property type="protein sequence ID" value="KAG2313283.1"/>
    <property type="molecule type" value="Genomic_DNA"/>
</dbReference>
<comment type="similarity">
    <text evidence="2">Belongs to the RLP family.</text>
</comment>
<evidence type="ECO:0000256" key="6">
    <source>
        <dbReference type="ARBA" id="ARBA00022729"/>
    </source>
</evidence>
<dbReference type="SUPFAM" id="SSF52058">
    <property type="entry name" value="L domain-like"/>
    <property type="match status" value="6"/>
</dbReference>
<dbReference type="Pfam" id="PF08263">
    <property type="entry name" value="LRRNT_2"/>
    <property type="match status" value="2"/>
</dbReference>
<keyword evidence="4" id="KW-0433">Leucine-rich repeat</keyword>
<feature type="chain" id="PRO_5036444701" description="Leucine-rich repeat-containing N-terminal plant-type domain-containing protein" evidence="13">
    <location>
        <begin position="27"/>
        <end position="1857"/>
    </location>
</feature>
<evidence type="ECO:0000256" key="3">
    <source>
        <dbReference type="ARBA" id="ARBA00022475"/>
    </source>
</evidence>
<dbReference type="FunFam" id="3.80.10.10:FF:000041">
    <property type="entry name" value="LRR receptor-like serine/threonine-protein kinase ERECTA"/>
    <property type="match status" value="4"/>
</dbReference>
<feature type="signal peptide" evidence="13">
    <location>
        <begin position="1"/>
        <end position="26"/>
    </location>
</feature>
<feature type="domain" description="Leucine-rich repeat-containing N-terminal plant-type" evidence="14">
    <location>
        <begin position="1028"/>
        <end position="1073"/>
    </location>
</feature>
<sequence length="1857" mass="208526">MKGKVFMSQNLIWVLILLGQIHGCKSCIQKERLALFELKKYMISVSQEEESNSVLPTWTNDTKSDCCLWEEVKCNRSSGRVTEIAFGYMNLKESSLLNLSLLHPFEEVQILDLSGHGFSGLFDAVEGYKSLRRLRNLEILDFTSNNFNNSIFPLLSAATSLRKLFLLDNNMDGQVPIKELRDLANLEVLDMTWNGFNDSIPIQGSSEVRTYLLFINIWGICKLKNLQELDLSHNKLVGHFPLCLTNLTGLRVLDLSSNQLTGTIPSSLGNLVSLEYLSLFDNNFEGFFSLGSLSNLSELKVLKSSSKSNSFQVVSESSWKPIFQLSVITLPSCNLVKVPYFLLYQKDLRHVDLSDNKIAENFPSWLLANNSKLEALLLQNNFFWNFQLPKSAAQNLFFLDLSMNEFSNLFPENIGWILPHLRYMDISKNNFQGNLPVSMGNMKSLEHLDISHNTFHGKLPRSFVKGCYSILILKLSHNKLSGEVFPEPANFTDITFLSMDNNSFTGKIGQGLRSLKYLLMLDISDNNLTGVIPSWIGELGELSVLMLSNNSLEGEIPISLFNISHLGLLDLSANMLSGDIPPHVNSERSIALLLQDNNFSKGISDTLLLNVSILDMRNNRLSGNIPEFVNTQNISILLLRGNSFTGPIPHQLCGLTNIHLLDLANNGLSGSIPSCLSNISFGSGKEDTSNDFDFSFGYVNGFVIISPSLVHIKNNIGVYFKSLVVLEEFSMDYLAGVQTKIEFPTKHRYDSYMGGNLLELCGLDLSQNEFSGEIPVELGGLLKLHALNLSHNYLSGEIPRSFSGLKTVESLDLSFNRLHGEIPPQLSELSNLGVFKVSYNNFSGVIPQGGHLSTFDANSYLGNPFLCGKPTNKSCNGNNVQEPDNEVEDDEYTIDMVSFYWSFTAAYVTILLVVLASLSFDSPWRRAWFNSVDAFLQKVRNLFCYFRRCLGDSDIRDNKVKSTFPGLKSIEENSDIFGCYIRHSIFLISEFGHQTTVLMLNKLFMGQNLIWVIILLGQIHGYKSCIQKERSALFELKKYMISIVEEGKSNSVLPTWTNDTKSDCCRWEEVKCNRSSGRVTEIAFGFMYVKENSLLNLSLLHPFEEVRSLDFYRNGFSGLFDAVEGYKSLRRLRNLEILDFSFNDFNSSIFPFLNAATSLTKLLLLLNHMDGPAPINELRDLINLELLDMSWNRFNGSIPFKGICKLKNLEELNLSHNRLVGHFPLCLTSLTGLRVLDLSSNQLTGRIPSSLGNLESLEYLSLFDNDFEGFFSLGSLTNLSELRVLKSSSQSNSFQVVSESSWKPKFQLSVIDLRSCNLKKVPHFLLYQKDLKHVDLSDNKIAENFPLWLLANNSKLEVLLLQNNSFASFQLPESAHSLLFLNLSMNDFSNEFPQNIGLILPHLQYMNLAKNNFQGNLPSSMGNMRRMEHLDISHNSFYGKLPEIFVKGCYSISVLKLSHNKLSGEIFQEPANCTSINFLHMDNNLFAGRIGQGFRSFKNLIMLDISNNNLTGVIPHWIGEFQELYVLLLSNNSLEGEIPISLFNISFLKLLDLSANMLSGDIPPHVNTRRSVVLFLQDNNFSEGIPDTLLQNVSILDLRNNRLSGNIPKFINSQNINILLLGGNNFTGPIPHQVCGLSNIQLLDLADNRLSGDIPSCLSNISFGSLKEDTSGDYDFNLSQNEFSGEIPAELGGLMELHALNLSHNKLSWVIPRSFSGLKNVESLDLSFNRLHGEIPPQVTELSSLGVFNVSYNNLSGAIPQGGHSITFDARSYFGNPFLCGKPTNKSCNENNVEEPDNEVEPDEYTVDMVSFYWSLIAAYVIILVGVIASLSFDSPWSRAWFNIVDAFLCKVRNLSW</sequence>
<dbReference type="Pfam" id="PF00560">
    <property type="entry name" value="LRR_1"/>
    <property type="match status" value="6"/>
</dbReference>
<evidence type="ECO:0000313" key="16">
    <source>
        <dbReference type="Proteomes" id="UP000886595"/>
    </source>
</evidence>
<evidence type="ECO:0000259" key="14">
    <source>
        <dbReference type="Pfam" id="PF08263"/>
    </source>
</evidence>